<accession>A0A182KIF7</accession>
<dbReference type="Proteomes" id="UP000075881">
    <property type="component" value="Unassembled WGS sequence"/>
</dbReference>
<keyword evidence="2" id="KW-1185">Reference proteome</keyword>
<reference evidence="2" key="1">
    <citation type="submission" date="2013-03" db="EMBL/GenBank/DDBJ databases">
        <title>The Genome Sequence of Anopheles christyi ACHKN1017.</title>
        <authorList>
            <consortium name="The Broad Institute Genomics Platform"/>
            <person name="Neafsey D.E."/>
            <person name="Besansky N."/>
            <person name="Walker B."/>
            <person name="Young S.K."/>
            <person name="Zeng Q."/>
            <person name="Gargeya S."/>
            <person name="Fitzgerald M."/>
            <person name="Haas B."/>
            <person name="Abouelleil A."/>
            <person name="Allen A.W."/>
            <person name="Alvarado L."/>
            <person name="Arachchi H.M."/>
            <person name="Berlin A.M."/>
            <person name="Chapman S.B."/>
            <person name="Gainer-Dewar J."/>
            <person name="Goldberg J."/>
            <person name="Griggs A."/>
            <person name="Gujja S."/>
            <person name="Hansen M."/>
            <person name="Howarth C."/>
            <person name="Imamovic A."/>
            <person name="Ireland A."/>
            <person name="Larimer J."/>
            <person name="McCowan C."/>
            <person name="Murphy C."/>
            <person name="Pearson M."/>
            <person name="Poon T.W."/>
            <person name="Priest M."/>
            <person name="Roberts A."/>
            <person name="Saif S."/>
            <person name="Shea T."/>
            <person name="Sisk P."/>
            <person name="Sykes S."/>
            <person name="Wortman J."/>
            <person name="Nusbaum C."/>
            <person name="Birren B."/>
        </authorList>
    </citation>
    <scope>NUCLEOTIDE SEQUENCE [LARGE SCALE GENOMIC DNA]</scope>
    <source>
        <strain evidence="2">ACHKN1017</strain>
    </source>
</reference>
<sequence>MPVRFRQHPVIIFQLFEELVQLAAQLGRYLLFRLRPCHVEHGRRGLCYTLHRTGHFAHERIEEWARLLQVLRVYDNLDHLHQRQAWTAENGRQTAAKAARQKQVGCLPNHGRDFVRRKCQLLGKLHTRVHKLHRLMVHLWDHAREGELFREGLRFQLLRMEWEPLQYRIVLFLIVRFQRQKVALVQYEAEFVYPALQQNLVVVITHLEQQIPQLRHGVAIVFERGNAQHDQVFDAQQHIRIGAGGRGHAEHVDCTRQRRGPKIVEVRLRHDIAPRVHNVILHHKEANDGVDVRFVRFQIAVHRLGFL</sequence>
<name>A0A182KIF7_9DIPT</name>
<organism evidence="1 2">
    <name type="scientific">Anopheles christyi</name>
    <dbReference type="NCBI Taxonomy" id="43041"/>
    <lineage>
        <taxon>Eukaryota</taxon>
        <taxon>Metazoa</taxon>
        <taxon>Ecdysozoa</taxon>
        <taxon>Arthropoda</taxon>
        <taxon>Hexapoda</taxon>
        <taxon>Insecta</taxon>
        <taxon>Pterygota</taxon>
        <taxon>Neoptera</taxon>
        <taxon>Endopterygota</taxon>
        <taxon>Diptera</taxon>
        <taxon>Nematocera</taxon>
        <taxon>Culicoidea</taxon>
        <taxon>Culicidae</taxon>
        <taxon>Anophelinae</taxon>
        <taxon>Anopheles</taxon>
    </lineage>
</organism>
<protein>
    <submittedName>
        <fullName evidence="1">Uncharacterized protein</fullName>
    </submittedName>
</protein>
<proteinExistence type="predicted"/>
<reference evidence="1" key="2">
    <citation type="submission" date="2020-05" db="UniProtKB">
        <authorList>
            <consortium name="EnsemblMetazoa"/>
        </authorList>
    </citation>
    <scope>IDENTIFICATION</scope>
    <source>
        <strain evidence="1">ACHKN1017</strain>
    </source>
</reference>
<evidence type="ECO:0000313" key="2">
    <source>
        <dbReference type="Proteomes" id="UP000075881"/>
    </source>
</evidence>
<dbReference type="AlphaFoldDB" id="A0A182KIF7"/>
<dbReference type="VEuPathDB" id="VectorBase:ACHR014238"/>
<dbReference type="EnsemblMetazoa" id="ACHR014238-RA">
    <property type="protein sequence ID" value="ACHR014238-PA"/>
    <property type="gene ID" value="ACHR014238"/>
</dbReference>
<evidence type="ECO:0000313" key="1">
    <source>
        <dbReference type="EnsemblMetazoa" id="ACHR014238-PA"/>
    </source>
</evidence>